<protein>
    <submittedName>
        <fullName evidence="2">Uncharacterized protein</fullName>
    </submittedName>
</protein>
<dbReference type="EMBL" id="VXIT01000015">
    <property type="protein sequence ID" value="KAA6408066.1"/>
    <property type="molecule type" value="Genomic_DNA"/>
</dbReference>
<evidence type="ECO:0000313" key="2">
    <source>
        <dbReference type="EMBL" id="KAA6408066.1"/>
    </source>
</evidence>
<sequence length="124" mass="13331">MAGTASFVTHTGTGLNPDSSPKSAYVQAAETAGMSVSGSHQARHILIMDWVQDIKLCTGWTKAAQTIPFTRMHYTEAVLAHIRTDQGGKKRCSFLKAAKKGDDEKKEKKGSTGGEQAMFMGLQA</sequence>
<feature type="region of interest" description="Disordered" evidence="1">
    <location>
        <begin position="98"/>
        <end position="124"/>
    </location>
</feature>
<dbReference type="AlphaFoldDB" id="A0A5M8PGR4"/>
<comment type="caution">
    <text evidence="2">The sequence shown here is derived from an EMBL/GenBank/DDBJ whole genome shotgun (WGS) entry which is preliminary data.</text>
</comment>
<feature type="compositionally biased region" description="Basic and acidic residues" evidence="1">
    <location>
        <begin position="99"/>
        <end position="110"/>
    </location>
</feature>
<evidence type="ECO:0000313" key="3">
    <source>
        <dbReference type="Proteomes" id="UP000324767"/>
    </source>
</evidence>
<feature type="compositionally biased region" description="Polar residues" evidence="1">
    <location>
        <begin position="1"/>
        <end position="22"/>
    </location>
</feature>
<proteinExistence type="predicted"/>
<accession>A0A5M8PGR4</accession>
<evidence type="ECO:0000256" key="1">
    <source>
        <dbReference type="SAM" id="MobiDB-lite"/>
    </source>
</evidence>
<feature type="region of interest" description="Disordered" evidence="1">
    <location>
        <begin position="1"/>
        <end position="26"/>
    </location>
</feature>
<organism evidence="2 3">
    <name type="scientific">Lasallia pustulata</name>
    <dbReference type="NCBI Taxonomy" id="136370"/>
    <lineage>
        <taxon>Eukaryota</taxon>
        <taxon>Fungi</taxon>
        <taxon>Dikarya</taxon>
        <taxon>Ascomycota</taxon>
        <taxon>Pezizomycotina</taxon>
        <taxon>Lecanoromycetes</taxon>
        <taxon>OSLEUM clade</taxon>
        <taxon>Umbilicariomycetidae</taxon>
        <taxon>Umbilicariales</taxon>
        <taxon>Umbilicariaceae</taxon>
        <taxon>Lasallia</taxon>
    </lineage>
</organism>
<name>A0A5M8PGR4_9LECA</name>
<dbReference type="Proteomes" id="UP000324767">
    <property type="component" value="Unassembled WGS sequence"/>
</dbReference>
<gene>
    <name evidence="2" type="ORF">FRX48_08417</name>
</gene>
<reference evidence="2 3" key="1">
    <citation type="submission" date="2019-09" db="EMBL/GenBank/DDBJ databases">
        <title>The hologenome of the rock-dwelling lichen Lasallia pustulata.</title>
        <authorList>
            <person name="Greshake Tzovaras B."/>
            <person name="Segers F."/>
            <person name="Bicker A."/>
            <person name="Dal Grande F."/>
            <person name="Otte J."/>
            <person name="Hankeln T."/>
            <person name="Schmitt I."/>
            <person name="Ebersberger I."/>
        </authorList>
    </citation>
    <scope>NUCLEOTIDE SEQUENCE [LARGE SCALE GENOMIC DNA]</scope>
    <source>
        <strain evidence="2">A1-1</strain>
    </source>
</reference>